<accession>A0AA38FFU1</accession>
<dbReference type="Proteomes" id="UP000824469">
    <property type="component" value="Unassembled WGS sequence"/>
</dbReference>
<feature type="non-terminal residue" evidence="1">
    <location>
        <position position="1"/>
    </location>
</feature>
<reference evidence="1 2" key="1">
    <citation type="journal article" date="2021" name="Nat. Plants">
        <title>The Taxus genome provides insights into paclitaxel biosynthesis.</title>
        <authorList>
            <person name="Xiong X."/>
            <person name="Gou J."/>
            <person name="Liao Q."/>
            <person name="Li Y."/>
            <person name="Zhou Q."/>
            <person name="Bi G."/>
            <person name="Li C."/>
            <person name="Du R."/>
            <person name="Wang X."/>
            <person name="Sun T."/>
            <person name="Guo L."/>
            <person name="Liang H."/>
            <person name="Lu P."/>
            <person name="Wu Y."/>
            <person name="Zhang Z."/>
            <person name="Ro D.K."/>
            <person name="Shang Y."/>
            <person name="Huang S."/>
            <person name="Yan J."/>
        </authorList>
    </citation>
    <scope>NUCLEOTIDE SEQUENCE [LARGE SCALE GENOMIC DNA]</scope>
    <source>
        <strain evidence="1">Ta-2019</strain>
    </source>
</reference>
<protein>
    <submittedName>
        <fullName evidence="1">Uncharacterized protein</fullName>
    </submittedName>
</protein>
<organism evidence="1 2">
    <name type="scientific">Taxus chinensis</name>
    <name type="common">Chinese yew</name>
    <name type="synonym">Taxus wallichiana var. chinensis</name>
    <dbReference type="NCBI Taxonomy" id="29808"/>
    <lineage>
        <taxon>Eukaryota</taxon>
        <taxon>Viridiplantae</taxon>
        <taxon>Streptophyta</taxon>
        <taxon>Embryophyta</taxon>
        <taxon>Tracheophyta</taxon>
        <taxon>Spermatophyta</taxon>
        <taxon>Pinopsida</taxon>
        <taxon>Pinidae</taxon>
        <taxon>Conifers II</taxon>
        <taxon>Cupressales</taxon>
        <taxon>Taxaceae</taxon>
        <taxon>Taxus</taxon>
    </lineage>
</organism>
<gene>
    <name evidence="1" type="ORF">KI387_012341</name>
</gene>
<dbReference type="EMBL" id="JAHRHJ020000009">
    <property type="protein sequence ID" value="KAH9300758.1"/>
    <property type="molecule type" value="Genomic_DNA"/>
</dbReference>
<dbReference type="AlphaFoldDB" id="A0AA38FFU1"/>
<feature type="non-terminal residue" evidence="1">
    <location>
        <position position="51"/>
    </location>
</feature>
<name>A0AA38FFU1_TAXCH</name>
<evidence type="ECO:0000313" key="2">
    <source>
        <dbReference type="Proteomes" id="UP000824469"/>
    </source>
</evidence>
<evidence type="ECO:0000313" key="1">
    <source>
        <dbReference type="EMBL" id="KAH9300758.1"/>
    </source>
</evidence>
<comment type="caution">
    <text evidence="1">The sequence shown here is derived from an EMBL/GenBank/DDBJ whole genome shotgun (WGS) entry which is preliminary data.</text>
</comment>
<sequence>VPEHKKMALEYFRLKEEKTALGRNINIMETPPIIEEPKAPLASKELDEPLE</sequence>
<proteinExistence type="predicted"/>
<keyword evidence="2" id="KW-1185">Reference proteome</keyword>